<dbReference type="Proteomes" id="UP000790347">
    <property type="component" value="Unassembled WGS sequence"/>
</dbReference>
<accession>A0A922L805</accession>
<proteinExistence type="predicted"/>
<evidence type="ECO:0000313" key="2">
    <source>
        <dbReference type="Proteomes" id="UP000790347"/>
    </source>
</evidence>
<name>A0A922L805_DERFA</name>
<organism evidence="1 2">
    <name type="scientific">Dermatophagoides farinae</name>
    <name type="common">American house dust mite</name>
    <dbReference type="NCBI Taxonomy" id="6954"/>
    <lineage>
        <taxon>Eukaryota</taxon>
        <taxon>Metazoa</taxon>
        <taxon>Ecdysozoa</taxon>
        <taxon>Arthropoda</taxon>
        <taxon>Chelicerata</taxon>
        <taxon>Arachnida</taxon>
        <taxon>Acari</taxon>
        <taxon>Acariformes</taxon>
        <taxon>Sarcoptiformes</taxon>
        <taxon>Astigmata</taxon>
        <taxon>Psoroptidia</taxon>
        <taxon>Analgoidea</taxon>
        <taxon>Pyroglyphidae</taxon>
        <taxon>Dermatophagoidinae</taxon>
        <taxon>Dermatophagoides</taxon>
    </lineage>
</organism>
<comment type="caution">
    <text evidence="1">The sequence shown here is derived from an EMBL/GenBank/DDBJ whole genome shotgun (WGS) entry which is preliminary data.</text>
</comment>
<dbReference type="EMBL" id="ASGP02000003">
    <property type="protein sequence ID" value="KAH9516717.1"/>
    <property type="molecule type" value="Genomic_DNA"/>
</dbReference>
<keyword evidence="2" id="KW-1185">Reference proteome</keyword>
<sequence length="68" mass="7963">MKGKKREGEEGYRSNYQTKHTYANRFGDVNNANVEKLKMDIYFIDTAAKLRQPCCLIWLPVILKVKNL</sequence>
<gene>
    <name evidence="1" type="ORF">DERF_007439</name>
</gene>
<protein>
    <submittedName>
        <fullName evidence="1">Uncharacterized protein</fullName>
    </submittedName>
</protein>
<reference evidence="1" key="2">
    <citation type="journal article" date="2022" name="Res Sq">
        <title>Comparative Genomics Reveals Insights into the Divergent Evolution of Astigmatic Mites and Household Pest Adaptations.</title>
        <authorList>
            <person name="Xiong Q."/>
            <person name="Wan A.T.-Y."/>
            <person name="Liu X.-Y."/>
            <person name="Fung C.S.-H."/>
            <person name="Xiao X."/>
            <person name="Malainual N."/>
            <person name="Hou J."/>
            <person name="Wang L."/>
            <person name="Wang M."/>
            <person name="Yang K."/>
            <person name="Cui Y."/>
            <person name="Leung E."/>
            <person name="Nong W."/>
            <person name="Shin S.-K."/>
            <person name="Au S."/>
            <person name="Jeong K.Y."/>
            <person name="Chew F.T."/>
            <person name="Hui J."/>
            <person name="Leung T.F."/>
            <person name="Tungtrongchitr A."/>
            <person name="Zhong N."/>
            <person name="Liu Z."/>
            <person name="Tsui S."/>
        </authorList>
    </citation>
    <scope>NUCLEOTIDE SEQUENCE</scope>
    <source>
        <strain evidence="1">Derf</strain>
        <tissue evidence="1">Whole organism</tissue>
    </source>
</reference>
<reference evidence="1" key="1">
    <citation type="submission" date="2013-05" db="EMBL/GenBank/DDBJ databases">
        <authorList>
            <person name="Yim A.K.Y."/>
            <person name="Chan T.F."/>
            <person name="Ji K.M."/>
            <person name="Liu X.Y."/>
            <person name="Zhou J.W."/>
            <person name="Li R.Q."/>
            <person name="Yang K.Y."/>
            <person name="Li J."/>
            <person name="Li M."/>
            <person name="Law P.T.W."/>
            <person name="Wu Y.L."/>
            <person name="Cai Z.L."/>
            <person name="Qin H."/>
            <person name="Bao Y."/>
            <person name="Leung R.K.K."/>
            <person name="Ng P.K.S."/>
            <person name="Zou J."/>
            <person name="Zhong X.J."/>
            <person name="Ran P.X."/>
            <person name="Zhong N.S."/>
            <person name="Liu Z.G."/>
            <person name="Tsui S.K.W."/>
        </authorList>
    </citation>
    <scope>NUCLEOTIDE SEQUENCE</scope>
    <source>
        <strain evidence="1">Derf</strain>
        <tissue evidence="1">Whole organism</tissue>
    </source>
</reference>
<evidence type="ECO:0000313" key="1">
    <source>
        <dbReference type="EMBL" id="KAH9516717.1"/>
    </source>
</evidence>
<dbReference type="AlphaFoldDB" id="A0A922L805"/>